<dbReference type="InterPro" id="IPR004344">
    <property type="entry name" value="TTL/TTLL_fam"/>
</dbReference>
<dbReference type="InParanoid" id="A0A2R5GLP8"/>
<sequence length="570" mass="63748">RTDAERRIRAGIHRAVCAVFEALRCQADKRDFFPMLNAFEVFGFDFIVREDEGFSLQLLEVNHGPALEGHTSMRSSETAWKDSVCFRTVRDVLRVILGDILRPSQLASADHHRGAGSDKNDESDENGAPLSTAFDEVYCAPDARFLSASMAARLSSSPRSAAASRSHAVLAAPRRESGSGSGCVLEAPRVACLAQRQIGIETMDIVASVVAPHIRATAKDWIVDALKPSETQYYSSASSRSGSGSGSDLSPTSPLSSWSSDSSASTPLMSPRSSPASPASKSPTRAQRRARARRNGMSANSSPLGTTLQWLQETCQQGLEAFFTSQDQLTTANLPLPTRSERWAVAKQRRFHSCQNEPDHIRELYDELPTLRKRVVHEAAILNDFIKRGTATVLGLEEYAAHRSISRTLRGAISSLRRYVRTCAEISFFNRALEVIDSLESDRKALQYMRLAWDRRLRKSHQSQESFSHFRRGHLDESRLSEKSRLELQGLLLEYQRLRDSHQKVYACLNLLHSRLHSVHVSLIKSATVEFQLLQAFKDHLFIHPSKQGEKLYQANLRTFYQSMATLYPL</sequence>
<dbReference type="Proteomes" id="UP000241890">
    <property type="component" value="Unassembled WGS sequence"/>
</dbReference>
<proteinExistence type="predicted"/>
<feature type="compositionally biased region" description="Low complexity" evidence="1">
    <location>
        <begin position="235"/>
        <end position="285"/>
    </location>
</feature>
<keyword evidence="3" id="KW-1185">Reference proteome</keyword>
<name>A0A2R5GLP8_9STRA</name>
<feature type="non-terminal residue" evidence="2">
    <location>
        <position position="1"/>
    </location>
</feature>
<evidence type="ECO:0000313" key="3">
    <source>
        <dbReference type="Proteomes" id="UP000241890"/>
    </source>
</evidence>
<feature type="region of interest" description="Disordered" evidence="1">
    <location>
        <begin position="108"/>
        <end position="127"/>
    </location>
</feature>
<reference evidence="2 3" key="1">
    <citation type="submission" date="2017-12" db="EMBL/GenBank/DDBJ databases">
        <title>Sequencing, de novo assembly and annotation of complete genome of a new Thraustochytrid species, strain FCC1311.</title>
        <authorList>
            <person name="Sedici K."/>
            <person name="Godart F."/>
            <person name="Aiese Cigliano R."/>
            <person name="Sanseverino W."/>
            <person name="Barakat M."/>
            <person name="Ortet P."/>
            <person name="Marechal E."/>
            <person name="Cagnac O."/>
            <person name="Amato A."/>
        </authorList>
    </citation>
    <scope>NUCLEOTIDE SEQUENCE [LARGE SCALE GENOMIC DNA]</scope>
</reference>
<gene>
    <name evidence="2" type="ORF">FCC1311_074602</name>
</gene>
<dbReference type="Gene3D" id="3.30.470.20">
    <property type="entry name" value="ATP-grasp fold, B domain"/>
    <property type="match status" value="1"/>
</dbReference>
<evidence type="ECO:0000313" key="2">
    <source>
        <dbReference type="EMBL" id="GBG31239.1"/>
    </source>
</evidence>
<evidence type="ECO:0000256" key="1">
    <source>
        <dbReference type="SAM" id="MobiDB-lite"/>
    </source>
</evidence>
<dbReference type="Pfam" id="PF03133">
    <property type="entry name" value="TTL"/>
    <property type="match status" value="1"/>
</dbReference>
<protein>
    <submittedName>
        <fullName evidence="2">Uncharacterized protein</fullName>
    </submittedName>
</protein>
<feature type="compositionally biased region" description="Basic and acidic residues" evidence="1">
    <location>
        <begin position="109"/>
        <end position="120"/>
    </location>
</feature>
<feature type="region of interest" description="Disordered" evidence="1">
    <location>
        <begin position="234"/>
        <end position="305"/>
    </location>
</feature>
<dbReference type="AlphaFoldDB" id="A0A2R5GLP8"/>
<organism evidence="2 3">
    <name type="scientific">Hondaea fermentalgiana</name>
    <dbReference type="NCBI Taxonomy" id="2315210"/>
    <lineage>
        <taxon>Eukaryota</taxon>
        <taxon>Sar</taxon>
        <taxon>Stramenopiles</taxon>
        <taxon>Bigyra</taxon>
        <taxon>Labyrinthulomycetes</taxon>
        <taxon>Thraustochytrida</taxon>
        <taxon>Thraustochytriidae</taxon>
        <taxon>Hondaea</taxon>
    </lineage>
</organism>
<dbReference type="EMBL" id="BEYU01000094">
    <property type="protein sequence ID" value="GBG31239.1"/>
    <property type="molecule type" value="Genomic_DNA"/>
</dbReference>
<comment type="caution">
    <text evidence="2">The sequence shown here is derived from an EMBL/GenBank/DDBJ whole genome shotgun (WGS) entry which is preliminary data.</text>
</comment>
<accession>A0A2R5GLP8</accession>